<evidence type="ECO:0000259" key="8">
    <source>
        <dbReference type="Pfam" id="PF00266"/>
    </source>
</evidence>
<gene>
    <name evidence="9" type="primary">iscS2</name>
    <name evidence="9" type="ORF">Cspa_c15280</name>
</gene>
<dbReference type="GO" id="GO:0031071">
    <property type="term" value="F:cysteine desulfurase activity"/>
    <property type="evidence" value="ECO:0007669"/>
    <property type="project" value="UniProtKB-EC"/>
</dbReference>
<evidence type="ECO:0000256" key="3">
    <source>
        <dbReference type="ARBA" id="ARBA00022723"/>
    </source>
</evidence>
<evidence type="ECO:0000313" key="9">
    <source>
        <dbReference type="EMBL" id="AGF55298.1"/>
    </source>
</evidence>
<dbReference type="InterPro" id="IPR000192">
    <property type="entry name" value="Aminotrans_V_dom"/>
</dbReference>
<dbReference type="SUPFAM" id="SSF53383">
    <property type="entry name" value="PLP-dependent transferases"/>
    <property type="match status" value="1"/>
</dbReference>
<dbReference type="Pfam" id="PF00266">
    <property type="entry name" value="Aminotran_5"/>
    <property type="match status" value="1"/>
</dbReference>
<comment type="cofactor">
    <cofactor evidence="1 7">
        <name>pyridoxal 5'-phosphate</name>
        <dbReference type="ChEBI" id="CHEBI:597326"/>
    </cofactor>
</comment>
<dbReference type="STRING" id="36745.CLSAP_14910"/>
<evidence type="ECO:0000256" key="6">
    <source>
        <dbReference type="ARBA" id="ARBA00023014"/>
    </source>
</evidence>
<dbReference type="Gene3D" id="3.40.640.10">
    <property type="entry name" value="Type I PLP-dependent aspartate aminotransferase-like (Major domain)"/>
    <property type="match status" value="1"/>
</dbReference>
<keyword evidence="4" id="KW-0663">Pyridoxal phosphate</keyword>
<dbReference type="PANTHER" id="PTHR11601">
    <property type="entry name" value="CYSTEINE DESULFURYLASE FAMILY MEMBER"/>
    <property type="match status" value="1"/>
</dbReference>
<keyword evidence="9" id="KW-0808">Transferase</keyword>
<dbReference type="EC" id="2.8.1.7" evidence="9"/>
<dbReference type="EMBL" id="CP004121">
    <property type="protein sequence ID" value="AGF55298.1"/>
    <property type="molecule type" value="Genomic_DNA"/>
</dbReference>
<protein>
    <submittedName>
        <fullName evidence="9">Cysteine desulfurase IscS</fullName>
        <ecNumber evidence="9">2.8.1.7</ecNumber>
    </submittedName>
</protein>
<sequence>MSKNERKKIILEVYFDNSSTTKPLEEVINEVTFGMKEFYGNPSSLHNLGLKSEKKLKECREVLAKTINAAENEIHFNSGGSEGNNFILKGLLKSGSHIITTPFEHASILNTIKKLEENNIKVTLLRVDEEGKIDLNHLRDAITKETVLISIMHVNNEIGVIQDLDDISKIIRETSSRAKFHVDAVQSYGKIPIDVKKLNIDFLTTSAHKIHGPKGVGFIYVKKPNALVSLIEGGAQEFGFRAGTQNVPGIMGMSLAGKIANENMKDNYDKVLKIKEKFIEKLKNIPNIRINSLLNDSFSPYILNVSFIGVRGEVLLHYLEEAGIYVSTGSACSSKERERIGGSYVLKSLGLSKDEIAGGIRFSFSDDNKEEEVNYVIEILEKGLKFLRRIKK</sequence>
<dbReference type="AlphaFoldDB" id="M1MG31"/>
<dbReference type="GO" id="GO:0046872">
    <property type="term" value="F:metal ion binding"/>
    <property type="evidence" value="ECO:0007669"/>
    <property type="project" value="UniProtKB-KW"/>
</dbReference>
<evidence type="ECO:0000256" key="4">
    <source>
        <dbReference type="ARBA" id="ARBA00022898"/>
    </source>
</evidence>
<keyword evidence="10" id="KW-1185">Reference proteome</keyword>
<dbReference type="HOGENOM" id="CLU_003433_0_0_9"/>
<evidence type="ECO:0000313" key="10">
    <source>
        <dbReference type="Proteomes" id="UP000011728"/>
    </source>
</evidence>
<dbReference type="GO" id="GO:0051536">
    <property type="term" value="F:iron-sulfur cluster binding"/>
    <property type="evidence" value="ECO:0007669"/>
    <property type="project" value="UniProtKB-KW"/>
</dbReference>
<dbReference type="Gene3D" id="3.90.1150.10">
    <property type="entry name" value="Aspartate Aminotransferase, domain 1"/>
    <property type="match status" value="1"/>
</dbReference>
<dbReference type="PATRIC" id="fig|931276.5.peg.1491"/>
<proteinExistence type="inferred from homology"/>
<dbReference type="PANTHER" id="PTHR11601:SF50">
    <property type="entry name" value="CYSTEINE DESULFURASE ISCS 2-RELATED"/>
    <property type="match status" value="1"/>
</dbReference>
<dbReference type="PIRSF" id="PIRSF005572">
    <property type="entry name" value="NifS"/>
    <property type="match status" value="1"/>
</dbReference>
<keyword evidence="5" id="KW-0408">Iron</keyword>
<dbReference type="InterPro" id="IPR015422">
    <property type="entry name" value="PyrdxlP-dep_Trfase_small"/>
</dbReference>
<name>M1MG31_9CLOT</name>
<dbReference type="PROSITE" id="PS00595">
    <property type="entry name" value="AA_TRANSFER_CLASS_5"/>
    <property type="match status" value="1"/>
</dbReference>
<evidence type="ECO:0000256" key="1">
    <source>
        <dbReference type="ARBA" id="ARBA00001933"/>
    </source>
</evidence>
<dbReference type="eggNOG" id="COG1104">
    <property type="taxonomic scope" value="Bacteria"/>
</dbReference>
<feature type="domain" description="Aminotransferase class V" evidence="8">
    <location>
        <begin position="13"/>
        <end position="375"/>
    </location>
</feature>
<reference evidence="9 10" key="1">
    <citation type="submission" date="2013-02" db="EMBL/GenBank/DDBJ databases">
        <title>Genome sequence of Clostridium saccharoperbutylacetonicum N1-4(HMT).</title>
        <authorList>
            <person name="Poehlein A."/>
            <person name="Daniel R."/>
        </authorList>
    </citation>
    <scope>NUCLEOTIDE SEQUENCE [LARGE SCALE GENOMIC DNA]</scope>
    <source>
        <strain evidence="10">N1-4(HMT)</strain>
    </source>
</reference>
<organism evidence="9 10">
    <name type="scientific">Clostridium saccharoperbutylacetonicum N1-4(HMT)</name>
    <dbReference type="NCBI Taxonomy" id="931276"/>
    <lineage>
        <taxon>Bacteria</taxon>
        <taxon>Bacillati</taxon>
        <taxon>Bacillota</taxon>
        <taxon>Clostridia</taxon>
        <taxon>Eubacteriales</taxon>
        <taxon>Clostridiaceae</taxon>
        <taxon>Clostridium</taxon>
    </lineage>
</organism>
<dbReference type="InterPro" id="IPR015421">
    <property type="entry name" value="PyrdxlP-dep_Trfase_major"/>
</dbReference>
<dbReference type="InterPro" id="IPR016454">
    <property type="entry name" value="Cysteine_dSase"/>
</dbReference>
<keyword evidence="3" id="KW-0479">Metal-binding</keyword>
<accession>M1MG31</accession>
<keyword evidence="6" id="KW-0411">Iron-sulfur</keyword>
<evidence type="ECO:0000256" key="2">
    <source>
        <dbReference type="ARBA" id="ARBA00006490"/>
    </source>
</evidence>
<evidence type="ECO:0000256" key="7">
    <source>
        <dbReference type="RuleBase" id="RU004504"/>
    </source>
</evidence>
<evidence type="ECO:0000256" key="5">
    <source>
        <dbReference type="ARBA" id="ARBA00023004"/>
    </source>
</evidence>
<comment type="similarity">
    <text evidence="2">Belongs to the class-V pyridoxal-phosphate-dependent aminotransferase family. NifS/IscS subfamily.</text>
</comment>
<dbReference type="KEGG" id="csr:Cspa_c15280"/>
<dbReference type="InterPro" id="IPR015424">
    <property type="entry name" value="PyrdxlP-dep_Trfase"/>
</dbReference>
<dbReference type="InterPro" id="IPR020578">
    <property type="entry name" value="Aminotrans_V_PyrdxlP_BS"/>
</dbReference>
<dbReference type="Proteomes" id="UP000011728">
    <property type="component" value="Chromosome"/>
</dbReference>